<feature type="domain" description="DUF3857" evidence="2">
    <location>
        <begin position="58"/>
        <end position="184"/>
    </location>
</feature>
<gene>
    <name evidence="3" type="ORF">K4G66_03270</name>
</gene>
<dbReference type="InterPro" id="IPR002931">
    <property type="entry name" value="Transglutaminase-like"/>
</dbReference>
<organism evidence="3">
    <name type="scientific">Roseihalotalea indica</name>
    <dbReference type="NCBI Taxonomy" id="2867963"/>
    <lineage>
        <taxon>Bacteria</taxon>
        <taxon>Pseudomonadati</taxon>
        <taxon>Bacteroidota</taxon>
        <taxon>Cytophagia</taxon>
        <taxon>Cytophagales</taxon>
        <taxon>Catalimonadaceae</taxon>
        <taxon>Roseihalotalea</taxon>
    </lineage>
</organism>
<dbReference type="Gene3D" id="2.60.120.1130">
    <property type="match status" value="1"/>
</dbReference>
<reference evidence="3" key="2">
    <citation type="journal article" date="2024" name="Antonie Van Leeuwenhoek">
        <title>Roseihalotalea indica gen. nov., sp. nov., a halophilic Bacteroidetes from mesopelagic Southwest Indian Ocean with higher carbohydrate metabolic potential.</title>
        <authorList>
            <person name="Chen B."/>
            <person name="Zhang M."/>
            <person name="Lin D."/>
            <person name="Ye J."/>
            <person name="Tang K."/>
        </authorList>
    </citation>
    <scope>NUCLEOTIDE SEQUENCE</scope>
    <source>
        <strain evidence="3">TK19036</strain>
    </source>
</reference>
<dbReference type="Pfam" id="PF01841">
    <property type="entry name" value="Transglut_core"/>
    <property type="match status" value="1"/>
</dbReference>
<proteinExistence type="predicted"/>
<accession>A0AA49GNQ7</accession>
<sequence>MGVVCAYGTETPDIDFGKVSEEELKMSHCKLDSSASAVVLADFGKTEFSYNQASGIQMVFTRHRRIKIFNSSGYDWADVAVLLYKDGREKEVISQVKGYTYHLEDDKVVKTKLKSEGKFLEEYDDNHDIYKFTLPNVKEGSVIEYTYRVTSDFLFNLQDWEFQASIPTLWSEYDVTIPEYFIYKPLFQGYYSLAINDQSPASGRFNITVRSQSGGGGLNSAPVRRQTRQEQVDFQATNYHWAAQDIPALVEELYVTTMDDYVMKMELELSSTKFPGEPYKNYTTSWEEIDRQLLESSHFGDILKRSGSIKNQVATLTAGTGSDAEKAARIYQYVQQQIRWNQHSRLFAEQTLKQTLETQSGNSADLNLLLTAMLREADIKAEPVALSTRDHGMLRQEFPRLTQYNYVVSLAWIDDQPLLLDATDPNCSWDMLPIRCLNYMGRIISKESGEKWINLQPDKGSLHTTMATLSLAEGQLKGTIATSRSGYNAMRLRKNIVNANGVDGYLTQMKSNQHSWTIDDYEVTALETLDEPLKETYEVELSEVMQEAGDMIYLTPVVLGRLDENPFKSESRAYPVDYPYPEKETFMLTLSVPDDYTVDEMPEDMVIALPGNAAIFSFTAKQLGNTIQLVMRTEIKKMKFLVQDYPHLREFFNQLVAKQQEQIVLKRK</sequence>
<evidence type="ECO:0000313" key="3">
    <source>
        <dbReference type="EMBL" id="WKN37727.1"/>
    </source>
</evidence>
<dbReference type="SUPFAM" id="SSF54001">
    <property type="entry name" value="Cysteine proteinases"/>
    <property type="match status" value="1"/>
</dbReference>
<dbReference type="Gene3D" id="3.10.620.30">
    <property type="match status" value="1"/>
</dbReference>
<dbReference type="AlphaFoldDB" id="A0AA49GNQ7"/>
<protein>
    <submittedName>
        <fullName evidence="3">Transglutaminase domain-containing protein</fullName>
    </submittedName>
</protein>
<dbReference type="InterPro" id="IPR038765">
    <property type="entry name" value="Papain-like_cys_pep_sf"/>
</dbReference>
<feature type="domain" description="Transglutaminase-like" evidence="1">
    <location>
        <begin position="313"/>
        <end position="392"/>
    </location>
</feature>
<dbReference type="Gene3D" id="2.60.40.3140">
    <property type="match status" value="1"/>
</dbReference>
<evidence type="ECO:0000259" key="2">
    <source>
        <dbReference type="Pfam" id="PF12969"/>
    </source>
</evidence>
<dbReference type="InterPro" id="IPR024618">
    <property type="entry name" value="DUF3857"/>
</dbReference>
<dbReference type="EMBL" id="CP120682">
    <property type="protein sequence ID" value="WKN37727.1"/>
    <property type="molecule type" value="Genomic_DNA"/>
</dbReference>
<reference evidence="3" key="1">
    <citation type="journal article" date="2023" name="Comput. Struct. Biotechnol. J.">
        <title>Discovery of a novel marine Bacteroidetes with a rich repertoire of carbohydrate-active enzymes.</title>
        <authorList>
            <person name="Chen B."/>
            <person name="Liu G."/>
            <person name="Chen Q."/>
            <person name="Wang H."/>
            <person name="Liu L."/>
            <person name="Tang K."/>
        </authorList>
    </citation>
    <scope>NUCLEOTIDE SEQUENCE</scope>
    <source>
        <strain evidence="3">TK19036</strain>
    </source>
</reference>
<evidence type="ECO:0000259" key="1">
    <source>
        <dbReference type="Pfam" id="PF01841"/>
    </source>
</evidence>
<dbReference type="Pfam" id="PF12969">
    <property type="entry name" value="DUF3857"/>
    <property type="match status" value="1"/>
</dbReference>
<name>A0AA49GNQ7_9BACT</name>